<keyword evidence="11" id="KW-1185">Reference proteome</keyword>
<name>A0AAD4GSM2_ASPNN</name>
<dbReference type="GO" id="GO:0020037">
    <property type="term" value="F:heme binding"/>
    <property type="evidence" value="ECO:0007669"/>
    <property type="project" value="InterPro"/>
</dbReference>
<reference evidence="10" key="2">
    <citation type="submission" date="2020-02" db="EMBL/GenBank/DDBJ databases">
        <authorList>
            <person name="Gilchrist C.L.M."/>
            <person name="Chooi Y.-H."/>
        </authorList>
    </citation>
    <scope>NUCLEOTIDE SEQUENCE</scope>
    <source>
        <strain evidence="10">MST-FP2251</strain>
    </source>
</reference>
<dbReference type="AlphaFoldDB" id="A0AAD4GSM2"/>
<reference evidence="10" key="1">
    <citation type="journal article" date="2019" name="Beilstein J. Org. Chem.">
        <title>Nanangenines: drimane sesquiterpenoids as the dominant metabolite cohort of a novel Australian fungus, Aspergillus nanangensis.</title>
        <authorList>
            <person name="Lacey H.J."/>
            <person name="Gilchrist C.L.M."/>
            <person name="Crombie A."/>
            <person name="Kalaitzis J.A."/>
            <person name="Vuong D."/>
            <person name="Rutledge P.J."/>
            <person name="Turner P."/>
            <person name="Pitt J.I."/>
            <person name="Lacey E."/>
            <person name="Chooi Y.H."/>
            <person name="Piggott A.M."/>
        </authorList>
    </citation>
    <scope>NUCLEOTIDE SEQUENCE</scope>
    <source>
        <strain evidence="10">MST-FP2251</strain>
    </source>
</reference>
<dbReference type="CDD" id="cd11041">
    <property type="entry name" value="CYP503A1-like"/>
    <property type="match status" value="1"/>
</dbReference>
<accession>A0AAD4GSM2</accession>
<evidence type="ECO:0000256" key="2">
    <source>
        <dbReference type="ARBA" id="ARBA00010617"/>
    </source>
</evidence>
<dbReference type="GO" id="GO:0016705">
    <property type="term" value="F:oxidoreductase activity, acting on paired donors, with incorporation or reduction of molecular oxygen"/>
    <property type="evidence" value="ECO:0007669"/>
    <property type="project" value="InterPro"/>
</dbReference>
<keyword evidence="5 9" id="KW-0560">Oxidoreductase</keyword>
<evidence type="ECO:0000313" key="10">
    <source>
        <dbReference type="EMBL" id="KAF9887787.1"/>
    </source>
</evidence>
<dbReference type="EMBL" id="VCAU01000056">
    <property type="protein sequence ID" value="KAF9887787.1"/>
    <property type="molecule type" value="Genomic_DNA"/>
</dbReference>
<dbReference type="GO" id="GO:0004497">
    <property type="term" value="F:monooxygenase activity"/>
    <property type="evidence" value="ECO:0007669"/>
    <property type="project" value="UniProtKB-KW"/>
</dbReference>
<evidence type="ECO:0000256" key="5">
    <source>
        <dbReference type="ARBA" id="ARBA00023002"/>
    </source>
</evidence>
<evidence type="ECO:0000256" key="6">
    <source>
        <dbReference type="ARBA" id="ARBA00023004"/>
    </source>
</evidence>
<proteinExistence type="inferred from homology"/>
<evidence type="ECO:0000256" key="4">
    <source>
        <dbReference type="ARBA" id="ARBA00022723"/>
    </source>
</evidence>
<evidence type="ECO:0000256" key="1">
    <source>
        <dbReference type="ARBA" id="ARBA00001971"/>
    </source>
</evidence>
<sequence length="470" mass="52959">MLFDTALHQPPPEVWALGSLLLCSLFFFLVAPSRSSSFPLINGRKWLEFNPFHARMRFVKDARNMIKAGLEKGSVFRVLSDNGVKTVLAPEYANEIRSHPALSFGGAISREFHAGIPGFEPFQQGSTGDEILHIALKSSILQIVAQLSSKVFLGDKICRNPDWLRITINYTVDTFIAAQYLRLWPRILRPLMANFLSSCRKIRQEVQEARAIITPVLEERRKAKEAEATNGKSAERYFDAIEWMEESAQGRPYDAAVAQLAFSLAAIHTTSDMLTQVLLDLCGQDELIAALRKEIITVNQEEGWKKTSLYKLKLMDSVIKESQRLKPISVATMRRFAEADISLSDGKIIPKGTFIFVANNQMWDPEVYADPTTFDPYRFLKLRETPGHATSAQLVSPSPAHMGFGFGKHACPGRFFAVNEVKIALCHILLKYEFRLTEGCTPTKMKMGVSLNADPFAKIDIRRREEEVEL</sequence>
<dbReference type="PANTHER" id="PTHR46206:SF2">
    <property type="entry name" value="CYTOCHROME P450 MONOOXYGENASE AUSG-RELATED"/>
    <property type="match status" value="1"/>
</dbReference>
<feature type="binding site" description="axial binding residue" evidence="8">
    <location>
        <position position="411"/>
    </location>
    <ligand>
        <name>heme</name>
        <dbReference type="ChEBI" id="CHEBI:30413"/>
    </ligand>
    <ligandPart>
        <name>Fe</name>
        <dbReference type="ChEBI" id="CHEBI:18248"/>
    </ligandPart>
</feature>
<evidence type="ECO:0000313" key="11">
    <source>
        <dbReference type="Proteomes" id="UP001194746"/>
    </source>
</evidence>
<evidence type="ECO:0000256" key="8">
    <source>
        <dbReference type="PIRSR" id="PIRSR602403-1"/>
    </source>
</evidence>
<dbReference type="GO" id="GO:0019748">
    <property type="term" value="P:secondary metabolic process"/>
    <property type="evidence" value="ECO:0007669"/>
    <property type="project" value="UniProtKB-ARBA"/>
</dbReference>
<dbReference type="Proteomes" id="UP001194746">
    <property type="component" value="Unassembled WGS sequence"/>
</dbReference>
<comment type="caution">
    <text evidence="10">The sequence shown here is derived from an EMBL/GenBank/DDBJ whole genome shotgun (WGS) entry which is preliminary data.</text>
</comment>
<keyword evidence="4 8" id="KW-0479">Metal-binding</keyword>
<evidence type="ECO:0000256" key="9">
    <source>
        <dbReference type="RuleBase" id="RU000461"/>
    </source>
</evidence>
<dbReference type="SUPFAM" id="SSF48264">
    <property type="entry name" value="Cytochrome P450"/>
    <property type="match status" value="1"/>
</dbReference>
<dbReference type="GO" id="GO:0005506">
    <property type="term" value="F:iron ion binding"/>
    <property type="evidence" value="ECO:0007669"/>
    <property type="project" value="InterPro"/>
</dbReference>
<evidence type="ECO:0000256" key="7">
    <source>
        <dbReference type="ARBA" id="ARBA00023033"/>
    </source>
</evidence>
<dbReference type="InterPro" id="IPR017972">
    <property type="entry name" value="Cyt_P450_CS"/>
</dbReference>
<comment type="similarity">
    <text evidence="2 9">Belongs to the cytochrome P450 family.</text>
</comment>
<dbReference type="Gene3D" id="1.10.630.10">
    <property type="entry name" value="Cytochrome P450"/>
    <property type="match status" value="1"/>
</dbReference>
<dbReference type="InterPro" id="IPR036396">
    <property type="entry name" value="Cyt_P450_sf"/>
</dbReference>
<dbReference type="PANTHER" id="PTHR46206">
    <property type="entry name" value="CYTOCHROME P450"/>
    <property type="match status" value="1"/>
</dbReference>
<dbReference type="PRINTS" id="PR00385">
    <property type="entry name" value="P450"/>
</dbReference>
<dbReference type="PROSITE" id="PS00086">
    <property type="entry name" value="CYTOCHROME_P450"/>
    <property type="match status" value="1"/>
</dbReference>
<dbReference type="Pfam" id="PF00067">
    <property type="entry name" value="p450"/>
    <property type="match status" value="1"/>
</dbReference>
<gene>
    <name evidence="10" type="ORF">FE257_009593</name>
</gene>
<dbReference type="PRINTS" id="PR00465">
    <property type="entry name" value="EP450IV"/>
</dbReference>
<dbReference type="InterPro" id="IPR002403">
    <property type="entry name" value="Cyt_P450_E_grp-IV"/>
</dbReference>
<dbReference type="InterPro" id="IPR001128">
    <property type="entry name" value="Cyt_P450"/>
</dbReference>
<keyword evidence="3 8" id="KW-0349">Heme</keyword>
<organism evidence="10 11">
    <name type="scientific">Aspergillus nanangensis</name>
    <dbReference type="NCBI Taxonomy" id="2582783"/>
    <lineage>
        <taxon>Eukaryota</taxon>
        <taxon>Fungi</taxon>
        <taxon>Dikarya</taxon>
        <taxon>Ascomycota</taxon>
        <taxon>Pezizomycotina</taxon>
        <taxon>Eurotiomycetes</taxon>
        <taxon>Eurotiomycetidae</taxon>
        <taxon>Eurotiales</taxon>
        <taxon>Aspergillaceae</taxon>
        <taxon>Aspergillus</taxon>
        <taxon>Aspergillus subgen. Circumdati</taxon>
    </lineage>
</organism>
<keyword evidence="6 8" id="KW-0408">Iron</keyword>
<protein>
    <recommendedName>
        <fullName evidence="12">Cytochrome P450</fullName>
    </recommendedName>
</protein>
<evidence type="ECO:0000256" key="3">
    <source>
        <dbReference type="ARBA" id="ARBA00022617"/>
    </source>
</evidence>
<keyword evidence="7 9" id="KW-0503">Monooxygenase</keyword>
<evidence type="ECO:0008006" key="12">
    <source>
        <dbReference type="Google" id="ProtNLM"/>
    </source>
</evidence>
<comment type="cofactor">
    <cofactor evidence="1 8">
        <name>heme</name>
        <dbReference type="ChEBI" id="CHEBI:30413"/>
    </cofactor>
</comment>